<dbReference type="InterPro" id="IPR056787">
    <property type="entry name" value="OB_HELZ2"/>
</dbReference>
<dbReference type="KEGG" id="aqu:100637589"/>
<evidence type="ECO:0000259" key="7">
    <source>
        <dbReference type="SMART" id="SM00955"/>
    </source>
</evidence>
<keyword evidence="9" id="KW-1185">Reference proteome</keyword>
<keyword evidence="3" id="KW-0378">Hydrolase</keyword>
<dbReference type="Gene3D" id="3.40.50.300">
    <property type="entry name" value="P-loop containing nucleotide triphosphate hydrolases"/>
    <property type="match status" value="5"/>
</dbReference>
<evidence type="ECO:0000256" key="3">
    <source>
        <dbReference type="ARBA" id="ARBA00022801"/>
    </source>
</evidence>
<protein>
    <recommendedName>
        <fullName evidence="7">RNB domain-containing protein</fullName>
    </recommendedName>
</protein>
<dbReference type="Pfam" id="PF00773">
    <property type="entry name" value="RNB"/>
    <property type="match status" value="1"/>
</dbReference>
<dbReference type="GeneID" id="100637589"/>
<dbReference type="GO" id="GO:0016787">
    <property type="term" value="F:hydrolase activity"/>
    <property type="evidence" value="ECO:0007669"/>
    <property type="project" value="UniProtKB-KW"/>
</dbReference>
<evidence type="ECO:0000256" key="4">
    <source>
        <dbReference type="ARBA" id="ARBA00022806"/>
    </source>
</evidence>
<dbReference type="SUPFAM" id="SSF50249">
    <property type="entry name" value="Nucleic acid-binding proteins"/>
    <property type="match status" value="2"/>
</dbReference>
<keyword evidence="5" id="KW-0067">ATP-binding</keyword>
<dbReference type="Pfam" id="PF13087">
    <property type="entry name" value="AAA_12"/>
    <property type="match status" value="2"/>
</dbReference>
<feature type="domain" description="RNB" evidence="7">
    <location>
        <begin position="1588"/>
        <end position="1965"/>
    </location>
</feature>
<sequence>MAVSQKSQDEYEPAPALPISAHSVPDICQSRDFTHDRSIEPACKGADKVESLYKERMANPPTRDDMKLPITLDNYKSKFTALLYYEELERIHLLRQKCDGAYNLVQHWPQHFSEKEDGSFYYLEGMSSTQVLYAMQVSDQYIHINIGHLNCLGKIIGHLNNKLFISFEKSFQNQSFLRVKATFKVNHRYFDGLHEVIKRISMKALRRILPEPKDFNPPRKAVIDVRRHLQKGIDLDPEQISALEAILSNQCSAPVLVPGAFGCGKTRLFAVATECFFREHRETGHHSPCRILICCHHQNSADLFIEYFKKNMTEICHVTMVCAVGSQYEPKLDYHYVQATEFNLSQHQHENAFLLVTTFDEALNISRKFDFYFFTHIIINNGAQICEPKVLSPFLMANEDTQIVIAGDHCKVDFVFGKDPQQFGLNVSLLQRLIERYESFADCASQVDVPLFSNHQSSHALSLTPQQCQKSPLSNSSQLSYTSSQRAMLNEASASKGIIVQKSSKSVKSEMQLSLSSHAMFSQKSKKNSKSTLPITKNHQNKIHVVSGSKVQPITDYQQPPITSPKQQYLDNWPSLHASLKCAVKAPKNLPSVPHYDNPEYSKSQKRRKVSMNLFISDKFKKTLQAKTKSTNSYKHSTTEATVIKSISSCSFRKHSHCPINEELLAATLTPSNYKEKFHQLLCREEDEHERILRDKCNGLYDVKLSSIKLCLKRHIERYQDKYKSFYTIWNTQLDADTIAYAMQASEGIVILHLSIGDVQADILQTKDKIYFLLGLAINPGVEQQSNVNVTFVLKYSYFDRLHQVLDNLPQAIISRLMPSDPCNFSNVNVVFNNEDIRLISCVRDIVKLEYSQRKALHSIMSCEADKAPVIIVGSFGTGKTRLLARAAYQILLQDRTSKILICAHHQHSADTFMANYFSKMIESGWRCGKVIRLVPSKDYDAPLFCAKYYATIKDWHFKRLDEISVIVTTFSTSVHMLEVVHEGFFSHILLDEGAQTREPESVAPLCFADDNTKIVIAGDHKQVGPSMLVLGKLAIKNGLSLSLLERLYTLYNDERLIDASSVHSATLLTNFRCHHAILSLPSYLFYDSTLITAAKAVTHLHPEAKYPLHFICSDLSEAKEVRTDTNEFEVTILLQELSKYVKSWPDQWGEMDLSKICVMATTAHQKSCVIKALFHYSHLKDIDVRTVFDIQGCEYEAIFLSTAEPTTGKGRSKNPTKTPCSQYVFNTALTRAKSLVVCAGNPFLLMTIEESMGNECSCWKEYIRRCILSKTFVVPSKLNHETSHAITQDPIKMLQEIIFKFSPALSIHLSVKDSILKSFQQALNSIPQYKNCKLKMVDDSKWNIVDVSLSDMDEIGLDSEENEGEKIGVFDCELQVKNYRSAVAVPLDHSKEPIVINGFNNRRGAFNNDIVQVEVTTYTSADDSSKEVIVKTSGKVVKVIEERHPTRYVCRADQYGFINFYPLDKTAPVIVNLPKISYNLLRYRPKDDQAPMVHDYITVFREDSIFDANDKIPRIRELIPFELSQSLLFVVIVLCWKPKYRKALGAVVEAVPRTSNLFFTNHLLNLVYYIDEEDEEVHAPLQPPNETNKLHHYNRAFTIDPPLSKDLDDAVSLTPLPQDGNYELAVLIANVAKRINENHPLDKKAKQRGTSVYGAKQRGAQRVHHMFPSSITSQLSLDYLKKRHVLCVPATVVIEEGVVTSVVSGDPKEAMVTSQIQFTYESAKKVMHNEEVDVETRRQVEAFDAASRPSLLMADTLNLLYKIAMYLRIKRLNDAGYCYDRSEEGEESNWQTHLLIEELMIFCNAAIADYLRERIPQQSALFLVQQPPLEVERHNFIKQNHKYLQQSLSLNYYLNDFNNEQAAPFIMPNTTLQLLVDACSNGDHITLASILSNNKLYPQLAMAEAMSRTINRKATYIVENSSEHNCNHHVHSGLLLPAYTHFTSPIRRYADLIVQRLVTSLIEGRSIAENSDIYMYKKLAKLCSQLNVRNKAAKDFERADNKACITRSCEISLERTEAFVIESSKKSNDLFELSFTSNHYECIHSQDTSFSISDLNSHHKTKDGAIVWKIVSISLHQSFNLFSHPDVMKIDMPSSGLKAPHCSIAAKLYQYTQGLKEGEPRLHRSNSNFAVCNKGITLSLECWVVTHQYLKCQNEDNFKEVKSLILQLQQEASKDQPQSKRDEQSVAITYEIQRPFTANDIVTVWLGKSLKECLPVPAIQLMEIAPTVRVCLHHNKYPSLCFSDVQLQNASLATGYYSIEQYVQLWSKVFIAESVYDSVRTKNLIFIRHAPLKWNGFSRVDNCVDDPYYVPKDEVSLVIPPKNQDSLDFISIKSGDFLCVRYEISDSLNAVYHFVVTSVEQGKKKRRHRKDIKNIIIRMCAEGDHSCRVTENMYQELKKGSQTCEIQIIPMPDSFHRVYARMKEALRDNNKWSSLSKTILISDTIRSNYFNGLTATKKELEISLKVFNYDPLAKQLWKGEGGIELNPIQQDSIKRALTNKFQLIQGPPGTGKSETGAHLAYIFSVTNKKISEEDPMSCKKKSVLYCGPSNKSVDVVHKNLHLLKALNNKLKILRIYGRTHERNDYPDPVFDLTQERTNRHDDGGGRVLDEFRDESLHEIIRHNCLEIVATESRLKELLDQGIIPSLDERNRYKKLITFEEMKEIQNNYDVILCTCNETCSQRLLSSKDILAQCIIDESGMATEPETIAASSLCEHVVLIGDHKQLQPVVKYSPAKECGLGTSLFERYANQFEEADDPHLITLELQYRMHSFICQGPSNIFYDGKLKADQIVQDRGPLTQSMDSFWPRGQLHPVLFLKVYGMERSTDYKYSRKVDSHSKCNDEEAEAVVNYIKMLVKEHDVKHDSIAVLTPYGAQKNLVAEMIKNDPELKTKESLSVATIVESQGDEYDIVILTTVRSQEVSEIRYKQYVQPDRQWLNENLGFLTDDHQINVGITRARYGLIIIGNDILLKYDATWNKLIEIYENEGCIYTV</sequence>
<feature type="region of interest" description="Disordered" evidence="6">
    <location>
        <begin position="2587"/>
        <end position="2607"/>
    </location>
</feature>
<dbReference type="SUPFAM" id="SSF52540">
    <property type="entry name" value="P-loop containing nucleoside triphosphate hydrolases"/>
    <property type="match status" value="3"/>
</dbReference>
<dbReference type="PANTHER" id="PTHR43788:SF16">
    <property type="entry name" value="HELICASE WITH ZINC FINGER 2"/>
    <property type="match status" value="1"/>
</dbReference>
<comment type="similarity">
    <text evidence="1">Belongs to the DNA2/NAM7 helicase family.</text>
</comment>
<evidence type="ECO:0000256" key="5">
    <source>
        <dbReference type="ARBA" id="ARBA00022840"/>
    </source>
</evidence>
<dbReference type="Pfam" id="PF13086">
    <property type="entry name" value="AAA_11"/>
    <property type="match status" value="2"/>
</dbReference>
<dbReference type="CDD" id="cd18808">
    <property type="entry name" value="SF1_C_Upf1"/>
    <property type="match status" value="2"/>
</dbReference>
<dbReference type="PANTHER" id="PTHR43788">
    <property type="entry name" value="DNA2/NAM7 HELICASE FAMILY MEMBER"/>
    <property type="match status" value="1"/>
</dbReference>
<evidence type="ECO:0000256" key="6">
    <source>
        <dbReference type="SAM" id="MobiDB-lite"/>
    </source>
</evidence>
<dbReference type="GO" id="GO:0003723">
    <property type="term" value="F:RNA binding"/>
    <property type="evidence" value="ECO:0007669"/>
    <property type="project" value="InterPro"/>
</dbReference>
<dbReference type="SMART" id="SM00955">
    <property type="entry name" value="RNB"/>
    <property type="match status" value="1"/>
</dbReference>
<dbReference type="GO" id="GO:0004540">
    <property type="term" value="F:RNA nuclease activity"/>
    <property type="evidence" value="ECO:0007669"/>
    <property type="project" value="InterPro"/>
</dbReference>
<dbReference type="GO" id="GO:0043139">
    <property type="term" value="F:5'-3' DNA helicase activity"/>
    <property type="evidence" value="ECO:0007669"/>
    <property type="project" value="TreeGrafter"/>
</dbReference>
<dbReference type="InterPro" id="IPR027417">
    <property type="entry name" value="P-loop_NTPase"/>
</dbReference>
<dbReference type="InterPro" id="IPR050534">
    <property type="entry name" value="Coronavir_polyprotein_1ab"/>
</dbReference>
<dbReference type="GO" id="GO:0005694">
    <property type="term" value="C:chromosome"/>
    <property type="evidence" value="ECO:0007669"/>
    <property type="project" value="UniProtKB-ARBA"/>
</dbReference>
<proteinExistence type="inferred from homology"/>
<feature type="compositionally biased region" description="Basic and acidic residues" evidence="6">
    <location>
        <begin position="2594"/>
        <end position="2607"/>
    </location>
</feature>
<dbReference type="InterPro" id="IPR012340">
    <property type="entry name" value="NA-bd_OB-fold"/>
</dbReference>
<dbReference type="FunFam" id="3.40.50.300:FF:000326">
    <property type="entry name" value="P-loop containing nucleoside triphosphate hydrolase"/>
    <property type="match status" value="1"/>
</dbReference>
<name>A0AAN0IEV5_AMPQE</name>
<dbReference type="Proteomes" id="UP000007879">
    <property type="component" value="Unassembled WGS sequence"/>
</dbReference>
<accession>A0AAN0IEV5</accession>
<dbReference type="InterPro" id="IPR001900">
    <property type="entry name" value="RNase_II/R"/>
</dbReference>
<dbReference type="GO" id="GO:0005524">
    <property type="term" value="F:ATP binding"/>
    <property type="evidence" value="ECO:0007669"/>
    <property type="project" value="UniProtKB-KW"/>
</dbReference>
<evidence type="ECO:0000313" key="8">
    <source>
        <dbReference type="EnsemblMetazoa" id="XP_003387187.2"/>
    </source>
</evidence>
<dbReference type="InterPro" id="IPR041677">
    <property type="entry name" value="DNA2/NAM7_AAA_11"/>
</dbReference>
<keyword evidence="2" id="KW-0547">Nucleotide-binding</keyword>
<evidence type="ECO:0000256" key="2">
    <source>
        <dbReference type="ARBA" id="ARBA00022741"/>
    </source>
</evidence>
<dbReference type="RefSeq" id="XP_003387187.2">
    <property type="nucleotide sequence ID" value="XM_003387139.2"/>
</dbReference>
<evidence type="ECO:0000313" key="9">
    <source>
        <dbReference type="Proteomes" id="UP000007879"/>
    </source>
</evidence>
<dbReference type="InterPro" id="IPR047187">
    <property type="entry name" value="SF1_C_Upf1"/>
</dbReference>
<dbReference type="InterPro" id="IPR041679">
    <property type="entry name" value="DNA2/NAM7-like_C"/>
</dbReference>
<dbReference type="EnsemblMetazoa" id="XM_003387139.2">
    <property type="protein sequence ID" value="XP_003387187.2"/>
    <property type="gene ID" value="LOC100637589"/>
</dbReference>
<reference evidence="8" key="2">
    <citation type="submission" date="2024-06" db="UniProtKB">
        <authorList>
            <consortium name="EnsemblMetazoa"/>
        </authorList>
    </citation>
    <scope>IDENTIFICATION</scope>
</reference>
<evidence type="ECO:0000256" key="1">
    <source>
        <dbReference type="ARBA" id="ARBA00007913"/>
    </source>
</evidence>
<organism evidence="8 9">
    <name type="scientific">Amphimedon queenslandica</name>
    <name type="common">Sponge</name>
    <dbReference type="NCBI Taxonomy" id="400682"/>
    <lineage>
        <taxon>Eukaryota</taxon>
        <taxon>Metazoa</taxon>
        <taxon>Porifera</taxon>
        <taxon>Demospongiae</taxon>
        <taxon>Heteroscleromorpha</taxon>
        <taxon>Haplosclerida</taxon>
        <taxon>Niphatidae</taxon>
        <taxon>Amphimedon</taxon>
    </lineage>
</organism>
<keyword evidence="4" id="KW-0347">Helicase</keyword>
<dbReference type="Pfam" id="PF25049">
    <property type="entry name" value="OB_HELZ2"/>
    <property type="match status" value="1"/>
</dbReference>
<reference evidence="9" key="1">
    <citation type="journal article" date="2010" name="Nature">
        <title>The Amphimedon queenslandica genome and the evolution of animal complexity.</title>
        <authorList>
            <person name="Srivastava M."/>
            <person name="Simakov O."/>
            <person name="Chapman J."/>
            <person name="Fahey B."/>
            <person name="Gauthier M.E."/>
            <person name="Mitros T."/>
            <person name="Richards G.S."/>
            <person name="Conaco C."/>
            <person name="Dacre M."/>
            <person name="Hellsten U."/>
            <person name="Larroux C."/>
            <person name="Putnam N.H."/>
            <person name="Stanke M."/>
            <person name="Adamska M."/>
            <person name="Darling A."/>
            <person name="Degnan S.M."/>
            <person name="Oakley T.H."/>
            <person name="Plachetzki D.C."/>
            <person name="Zhai Y."/>
            <person name="Adamski M."/>
            <person name="Calcino A."/>
            <person name="Cummins S.F."/>
            <person name="Goodstein D.M."/>
            <person name="Harris C."/>
            <person name="Jackson D.J."/>
            <person name="Leys S.P."/>
            <person name="Shu S."/>
            <person name="Woodcroft B.J."/>
            <person name="Vervoort M."/>
            <person name="Kosik K.S."/>
            <person name="Manning G."/>
            <person name="Degnan B.M."/>
            <person name="Rokhsar D.S."/>
        </authorList>
    </citation>
    <scope>NUCLEOTIDE SEQUENCE [LARGE SCALE GENOMIC DNA]</scope>
</reference>